<reference evidence="2" key="1">
    <citation type="submission" date="2021-02" db="EMBL/GenBank/DDBJ databases">
        <authorList>
            <person name="Nowell W R."/>
        </authorList>
    </citation>
    <scope>NUCLEOTIDE SEQUENCE</scope>
</reference>
<dbReference type="AlphaFoldDB" id="A0A8S2R2U7"/>
<accession>A0A8S2R2U7</accession>
<proteinExistence type="predicted"/>
<dbReference type="EMBL" id="CAJOBA010042560">
    <property type="protein sequence ID" value="CAF4135599.1"/>
    <property type="molecule type" value="Genomic_DNA"/>
</dbReference>
<gene>
    <name evidence="2" type="ORF">TMI583_LOCUS30387</name>
</gene>
<dbReference type="Pfam" id="PF19259">
    <property type="entry name" value="Ty3_capsid"/>
    <property type="match status" value="1"/>
</dbReference>
<organism evidence="2 3">
    <name type="scientific">Didymodactylos carnosus</name>
    <dbReference type="NCBI Taxonomy" id="1234261"/>
    <lineage>
        <taxon>Eukaryota</taxon>
        <taxon>Metazoa</taxon>
        <taxon>Spiralia</taxon>
        <taxon>Gnathifera</taxon>
        <taxon>Rotifera</taxon>
        <taxon>Eurotatoria</taxon>
        <taxon>Bdelloidea</taxon>
        <taxon>Philodinida</taxon>
        <taxon>Philodinidae</taxon>
        <taxon>Didymodactylos</taxon>
    </lineage>
</organism>
<dbReference type="Proteomes" id="UP000682733">
    <property type="component" value="Unassembled WGS sequence"/>
</dbReference>
<evidence type="ECO:0000259" key="1">
    <source>
        <dbReference type="Pfam" id="PF19259"/>
    </source>
</evidence>
<evidence type="ECO:0000313" key="3">
    <source>
        <dbReference type="Proteomes" id="UP000682733"/>
    </source>
</evidence>
<evidence type="ECO:0000313" key="2">
    <source>
        <dbReference type="EMBL" id="CAF4135599.1"/>
    </source>
</evidence>
<dbReference type="InterPro" id="IPR045358">
    <property type="entry name" value="Ty3_capsid"/>
</dbReference>
<name>A0A8S2R2U7_9BILA</name>
<feature type="domain" description="Ty3 transposon capsid-like protein" evidence="1">
    <location>
        <begin position="92"/>
        <end position="177"/>
    </location>
</feature>
<protein>
    <recommendedName>
        <fullName evidence="1">Ty3 transposon capsid-like protein domain-containing protein</fullName>
    </recommendedName>
</protein>
<sequence>MKLFTHRQPLHCSTTHFGAASSGVIPAISDTTIDDGTLQAQSSSAELSINSKSKLTFGTNTTSINMPPLLSLSSPLNETIHSLNQTSTDLRKAIMENMIKNPKMFSGGKEDVHKWLEDLETQFDTADIPDNNKFSIISYQLKGEALSWFKDNKQNILTWKNFVDEIKSAFTSSFEAELSFKN</sequence>
<comment type="caution">
    <text evidence="2">The sequence shown here is derived from an EMBL/GenBank/DDBJ whole genome shotgun (WGS) entry which is preliminary data.</text>
</comment>